<dbReference type="Proteomes" id="UP000485058">
    <property type="component" value="Unassembled WGS sequence"/>
</dbReference>
<evidence type="ECO:0000313" key="3">
    <source>
        <dbReference type="Proteomes" id="UP000485058"/>
    </source>
</evidence>
<dbReference type="AlphaFoldDB" id="A0A699YUT1"/>
<protein>
    <submittedName>
        <fullName evidence="2">Uncharacterized protein</fullName>
    </submittedName>
</protein>
<evidence type="ECO:0000256" key="1">
    <source>
        <dbReference type="SAM" id="Coils"/>
    </source>
</evidence>
<organism evidence="2 3">
    <name type="scientific">Haematococcus lacustris</name>
    <name type="common">Green alga</name>
    <name type="synonym">Haematococcus pluvialis</name>
    <dbReference type="NCBI Taxonomy" id="44745"/>
    <lineage>
        <taxon>Eukaryota</taxon>
        <taxon>Viridiplantae</taxon>
        <taxon>Chlorophyta</taxon>
        <taxon>core chlorophytes</taxon>
        <taxon>Chlorophyceae</taxon>
        <taxon>CS clade</taxon>
        <taxon>Chlamydomonadales</taxon>
        <taxon>Haematococcaceae</taxon>
        <taxon>Haematococcus</taxon>
    </lineage>
</organism>
<accession>A0A699YUT1</accession>
<comment type="caution">
    <text evidence="2">The sequence shown here is derived from an EMBL/GenBank/DDBJ whole genome shotgun (WGS) entry which is preliminary data.</text>
</comment>
<gene>
    <name evidence="2" type="ORF">HaLaN_05885</name>
</gene>
<sequence length="41" mass="4624">MQAELAQAKKLLEQASAEREQLKIQVAEYQAQAQQQQPVAQ</sequence>
<reference evidence="2 3" key="1">
    <citation type="submission" date="2020-02" db="EMBL/GenBank/DDBJ databases">
        <title>Draft genome sequence of Haematococcus lacustris strain NIES-144.</title>
        <authorList>
            <person name="Morimoto D."/>
            <person name="Nakagawa S."/>
            <person name="Yoshida T."/>
            <person name="Sawayama S."/>
        </authorList>
    </citation>
    <scope>NUCLEOTIDE SEQUENCE [LARGE SCALE GENOMIC DNA]</scope>
    <source>
        <strain evidence="2 3">NIES-144</strain>
    </source>
</reference>
<keyword evidence="1" id="KW-0175">Coiled coil</keyword>
<name>A0A699YUT1_HAELA</name>
<feature type="coiled-coil region" evidence="1">
    <location>
        <begin position="1"/>
        <end position="37"/>
    </location>
</feature>
<keyword evidence="3" id="KW-1185">Reference proteome</keyword>
<dbReference type="EMBL" id="BLLF01000325">
    <property type="protein sequence ID" value="GFH10554.1"/>
    <property type="molecule type" value="Genomic_DNA"/>
</dbReference>
<evidence type="ECO:0000313" key="2">
    <source>
        <dbReference type="EMBL" id="GFH10554.1"/>
    </source>
</evidence>
<proteinExistence type="predicted"/>